<name>A0A8C7AHC8_NEOVI</name>
<evidence type="ECO:0000259" key="4">
    <source>
        <dbReference type="PROSITE" id="PS50804"/>
    </source>
</evidence>
<sequence length="122" mass="14157">MAEEPEAVLILAPQVQAPREPSGLPQERLDEDSLEDLETMPRRNRPNAAASRQKFRKFYYENGVGPREVFRHLKLAGQWLRPDIHTKEQIVDMLTQEQFQAVLPEELRAWPQRCQPGIRITG</sequence>
<comment type="subcellular location">
    <subcellularLocation>
        <location evidence="2">Nucleus</location>
    </subcellularLocation>
</comment>
<dbReference type="Proteomes" id="UP000694425">
    <property type="component" value="Unplaced"/>
</dbReference>
<dbReference type="InterPro" id="IPR003309">
    <property type="entry name" value="SCAN_dom"/>
</dbReference>
<dbReference type="SUPFAM" id="SSF47353">
    <property type="entry name" value="Retrovirus capsid dimerization domain-like"/>
    <property type="match status" value="1"/>
</dbReference>
<evidence type="ECO:0000313" key="5">
    <source>
        <dbReference type="Ensembl" id="ENSNVIP00000004535.1"/>
    </source>
</evidence>
<keyword evidence="1 2" id="KW-0539">Nucleus</keyword>
<protein>
    <recommendedName>
        <fullName evidence="4">SCAN box domain-containing protein</fullName>
    </recommendedName>
</protein>
<dbReference type="GeneTree" id="ENSGT00940000164888"/>
<dbReference type="Ensembl" id="ENSNVIT00000005344.1">
    <property type="protein sequence ID" value="ENSNVIP00000004535.1"/>
    <property type="gene ID" value="ENSNVIG00000003657.1"/>
</dbReference>
<dbReference type="SMART" id="SM00431">
    <property type="entry name" value="SCAN"/>
    <property type="match status" value="1"/>
</dbReference>
<dbReference type="PANTHER" id="PTHR45935">
    <property type="entry name" value="PROTEIN ZBED8-RELATED"/>
    <property type="match status" value="1"/>
</dbReference>
<dbReference type="InterPro" id="IPR050916">
    <property type="entry name" value="SCAN-C2H2_zinc_finger"/>
</dbReference>
<evidence type="ECO:0000256" key="1">
    <source>
        <dbReference type="ARBA" id="ARBA00023242"/>
    </source>
</evidence>
<evidence type="ECO:0000256" key="2">
    <source>
        <dbReference type="PROSITE-ProRule" id="PRU00187"/>
    </source>
</evidence>
<feature type="compositionally biased region" description="Acidic residues" evidence="3">
    <location>
        <begin position="29"/>
        <end position="38"/>
    </location>
</feature>
<dbReference type="Pfam" id="PF02023">
    <property type="entry name" value="SCAN"/>
    <property type="match status" value="1"/>
</dbReference>
<feature type="domain" description="SCAN box" evidence="4">
    <location>
        <begin position="52"/>
        <end position="116"/>
    </location>
</feature>
<feature type="region of interest" description="Disordered" evidence="3">
    <location>
        <begin position="1"/>
        <end position="51"/>
    </location>
</feature>
<dbReference type="Gene3D" id="1.10.4020.10">
    <property type="entry name" value="DNA breaking-rejoining enzymes"/>
    <property type="match status" value="1"/>
</dbReference>
<dbReference type="PROSITE" id="PS50804">
    <property type="entry name" value="SCAN_BOX"/>
    <property type="match status" value="1"/>
</dbReference>
<proteinExistence type="predicted"/>
<reference evidence="5" key="1">
    <citation type="submission" date="2025-08" db="UniProtKB">
        <authorList>
            <consortium name="Ensembl"/>
        </authorList>
    </citation>
    <scope>IDENTIFICATION</scope>
</reference>
<dbReference type="InterPro" id="IPR038269">
    <property type="entry name" value="SCAN_sf"/>
</dbReference>
<evidence type="ECO:0000256" key="3">
    <source>
        <dbReference type="SAM" id="MobiDB-lite"/>
    </source>
</evidence>
<dbReference type="GO" id="GO:0005634">
    <property type="term" value="C:nucleus"/>
    <property type="evidence" value="ECO:0007669"/>
    <property type="project" value="UniProtKB-SubCell"/>
</dbReference>
<dbReference type="PANTHER" id="PTHR45935:SF14">
    <property type="entry name" value="SCAN BOX DOMAIN-CONTAINING PROTEIN"/>
    <property type="match status" value="1"/>
</dbReference>
<accession>A0A8C7AHC8</accession>
<reference evidence="5" key="2">
    <citation type="submission" date="2025-09" db="UniProtKB">
        <authorList>
            <consortium name="Ensembl"/>
        </authorList>
    </citation>
    <scope>IDENTIFICATION</scope>
</reference>
<evidence type="ECO:0000313" key="6">
    <source>
        <dbReference type="Proteomes" id="UP000694425"/>
    </source>
</evidence>
<organism evidence="5 6">
    <name type="scientific">Neovison vison</name>
    <name type="common">American mink</name>
    <name type="synonym">Mustela vison</name>
    <dbReference type="NCBI Taxonomy" id="452646"/>
    <lineage>
        <taxon>Eukaryota</taxon>
        <taxon>Metazoa</taxon>
        <taxon>Chordata</taxon>
        <taxon>Craniata</taxon>
        <taxon>Vertebrata</taxon>
        <taxon>Euteleostomi</taxon>
        <taxon>Mammalia</taxon>
        <taxon>Eutheria</taxon>
        <taxon>Laurasiatheria</taxon>
        <taxon>Carnivora</taxon>
        <taxon>Caniformia</taxon>
        <taxon>Musteloidea</taxon>
        <taxon>Mustelidae</taxon>
        <taxon>Mustelinae</taxon>
        <taxon>Neogale</taxon>
    </lineage>
</organism>
<keyword evidence="6" id="KW-1185">Reference proteome</keyword>
<dbReference type="AlphaFoldDB" id="A0A8C7AHC8"/>